<feature type="region of interest" description="Disordered" evidence="4">
    <location>
        <begin position="95"/>
        <end position="144"/>
    </location>
</feature>
<feature type="compositionally biased region" description="Polar residues" evidence="4">
    <location>
        <begin position="96"/>
        <end position="111"/>
    </location>
</feature>
<accession>A0AAV2PQ66</accession>
<proteinExistence type="predicted"/>
<dbReference type="Proteomes" id="UP001497623">
    <property type="component" value="Unassembled WGS sequence"/>
</dbReference>
<comment type="caution">
    <text evidence="6">The sequence shown here is derived from an EMBL/GenBank/DDBJ whole genome shotgun (WGS) entry which is preliminary data.</text>
</comment>
<dbReference type="Pfam" id="PF04500">
    <property type="entry name" value="FLYWCH"/>
    <property type="match status" value="1"/>
</dbReference>
<reference evidence="6 7" key="1">
    <citation type="submission" date="2024-05" db="EMBL/GenBank/DDBJ databases">
        <authorList>
            <person name="Wallberg A."/>
        </authorList>
    </citation>
    <scope>NUCLEOTIDE SEQUENCE [LARGE SCALE GENOMIC DNA]</scope>
</reference>
<dbReference type="Gene3D" id="2.20.25.240">
    <property type="match status" value="1"/>
</dbReference>
<dbReference type="InterPro" id="IPR007588">
    <property type="entry name" value="Znf_FLYWCH"/>
</dbReference>
<evidence type="ECO:0000313" key="6">
    <source>
        <dbReference type="EMBL" id="CAL4061436.1"/>
    </source>
</evidence>
<protein>
    <recommendedName>
        <fullName evidence="5">FLYWCH-type domain-containing protein</fullName>
    </recommendedName>
</protein>
<evidence type="ECO:0000256" key="4">
    <source>
        <dbReference type="SAM" id="MobiDB-lite"/>
    </source>
</evidence>
<keyword evidence="7" id="KW-1185">Reference proteome</keyword>
<dbReference type="AlphaFoldDB" id="A0AAV2PQ66"/>
<dbReference type="EMBL" id="CAXKWB010000628">
    <property type="protein sequence ID" value="CAL4061436.1"/>
    <property type="molecule type" value="Genomic_DNA"/>
</dbReference>
<evidence type="ECO:0000256" key="3">
    <source>
        <dbReference type="ARBA" id="ARBA00022833"/>
    </source>
</evidence>
<organism evidence="6 7">
    <name type="scientific">Meganyctiphanes norvegica</name>
    <name type="common">Northern krill</name>
    <name type="synonym">Thysanopoda norvegica</name>
    <dbReference type="NCBI Taxonomy" id="48144"/>
    <lineage>
        <taxon>Eukaryota</taxon>
        <taxon>Metazoa</taxon>
        <taxon>Ecdysozoa</taxon>
        <taxon>Arthropoda</taxon>
        <taxon>Crustacea</taxon>
        <taxon>Multicrustacea</taxon>
        <taxon>Malacostraca</taxon>
        <taxon>Eumalacostraca</taxon>
        <taxon>Eucarida</taxon>
        <taxon>Euphausiacea</taxon>
        <taxon>Euphausiidae</taxon>
        <taxon>Meganyctiphanes</taxon>
    </lineage>
</organism>
<name>A0AAV2PQ66_MEGNR</name>
<evidence type="ECO:0000256" key="1">
    <source>
        <dbReference type="ARBA" id="ARBA00022723"/>
    </source>
</evidence>
<sequence length="245" mass="27985">CLQINYGCKNFGGELVRNNAATGKTLILDGFAYYEKDVTRTTMRWGCTQNITKKCNGTLTTNVEGTDIVSTNEHSHEPDHEYIERLKKRGLCKPSPTATAISKQLQNTKQNRYIKPKKEDPSYSGTRSAKSHGSNVRLSNSFKKRKNMDIESQHYVQQDEDDIDVAAKSWAYEFWKLTPEQQIFARKAINDILFEGRLETLHRQSVKINENGNGQRTSIPFSPESSDRSYIENIVATPDVQYHDE</sequence>
<gene>
    <name evidence="6" type="ORF">MNOR_LOCUS2155</name>
</gene>
<feature type="domain" description="FLYWCH-type" evidence="5">
    <location>
        <begin position="21"/>
        <end position="76"/>
    </location>
</feature>
<evidence type="ECO:0000259" key="5">
    <source>
        <dbReference type="Pfam" id="PF04500"/>
    </source>
</evidence>
<evidence type="ECO:0000256" key="2">
    <source>
        <dbReference type="ARBA" id="ARBA00022771"/>
    </source>
</evidence>
<dbReference type="GO" id="GO:0008270">
    <property type="term" value="F:zinc ion binding"/>
    <property type="evidence" value="ECO:0007669"/>
    <property type="project" value="UniProtKB-KW"/>
</dbReference>
<keyword evidence="1" id="KW-0479">Metal-binding</keyword>
<keyword evidence="3" id="KW-0862">Zinc</keyword>
<keyword evidence="2" id="KW-0863">Zinc-finger</keyword>
<feature type="compositionally biased region" description="Polar residues" evidence="4">
    <location>
        <begin position="123"/>
        <end position="141"/>
    </location>
</feature>
<feature type="non-terminal residue" evidence="6">
    <location>
        <position position="1"/>
    </location>
</feature>
<evidence type="ECO:0000313" key="7">
    <source>
        <dbReference type="Proteomes" id="UP001497623"/>
    </source>
</evidence>